<evidence type="ECO:0000259" key="1">
    <source>
        <dbReference type="Pfam" id="PF03632"/>
    </source>
</evidence>
<dbReference type="SUPFAM" id="SSF48208">
    <property type="entry name" value="Six-hairpin glycosidases"/>
    <property type="match status" value="1"/>
</dbReference>
<dbReference type="Gene3D" id="1.50.10.10">
    <property type="match status" value="1"/>
</dbReference>
<comment type="caution">
    <text evidence="3">The sequence shown here is derived from an EMBL/GenBank/DDBJ whole genome shotgun (WGS) entry which is preliminary data.</text>
</comment>
<accession>A0A2N5D4P6</accession>
<dbReference type="GO" id="GO:0005975">
    <property type="term" value="P:carbohydrate metabolic process"/>
    <property type="evidence" value="ECO:0007669"/>
    <property type="project" value="InterPro"/>
</dbReference>
<dbReference type="Gene3D" id="2.70.98.40">
    <property type="entry name" value="Glycoside hydrolase, family 65, N-terminal domain"/>
    <property type="match status" value="1"/>
</dbReference>
<dbReference type="RefSeq" id="WP_101719961.1">
    <property type="nucleotide sequence ID" value="NZ_PJRS01000044.1"/>
</dbReference>
<dbReference type="AlphaFoldDB" id="A0A2N5D4P6"/>
<dbReference type="OrthoDB" id="414934at2"/>
<dbReference type="InterPro" id="IPR005196">
    <property type="entry name" value="Glyco_hydro_65_N"/>
</dbReference>
<keyword evidence="4" id="KW-1185">Reference proteome</keyword>
<sequence>MSAPINPQKVQGAARRELPAYVANGLVGLRVRDVPLTTGMALLSGYSGEHYERRIEAAAVAPYPIAGDLALNGVWLSDVPHQIFDLEQAYDFSAGELTSRFTFQATGRTARVEVLTFCSRRDPTLVCQEIAVTVDKACALGLRAIVDASGADGRALRSDRKTPGQDPPATDGTLLWESAGGLSTCGVAFVTELRGAGDESADKPPLRDHRLVSQYDLRARAGRTVRLRQIASLVPRILHDMPDQQAARLAAKAAKDGFDTIRAQNRAEWDELWKGRIRLKGASDDWQGLADAAVFYLNSSVHASSPASTSIFGLATWHDYHYYFGHVMWDIEAFAVPALSMLQPQAARALLDYRSAKLDGARRTAQLMGRRGLQFPWESAPASGQEAAPLPGSAAWHEDHVSLDVARAFALYADVTGDREFLRACAWPVLSGVCEWLTTRTTRTGDGYAILESMGIAEREEPVANAAFTNMAAVVVLRDAVRAAEALGFQADPAWARIADGMTIPMRGKAVISHDAYRVDEEKGATPDPLMGLFPFGFPLPADQEKATLELYLGMAQDYVGSPMLSALYGAWAARLGDRDLALKLLDDGYARFCAGRFLQTLEYRADRFPEQPQAGPFFANIGGFLTGLILGFTGLRPGPDTPNAWAERTVMLPAGWTAIEIDRLWIRGRPMRLVARQGETAVLEPLS</sequence>
<evidence type="ECO:0000313" key="4">
    <source>
        <dbReference type="Proteomes" id="UP000234479"/>
    </source>
</evidence>
<evidence type="ECO:0000313" key="3">
    <source>
        <dbReference type="EMBL" id="PLR21001.1"/>
    </source>
</evidence>
<feature type="domain" description="Glycoside hydrolase family 65 central catalytic" evidence="1">
    <location>
        <begin position="323"/>
        <end position="505"/>
    </location>
</feature>
<protein>
    <submittedName>
        <fullName evidence="3">Glycoside hydrolase family 65 protein</fullName>
    </submittedName>
</protein>
<dbReference type="Pfam" id="PF03636">
    <property type="entry name" value="Glyco_hydro_65N"/>
    <property type="match status" value="1"/>
</dbReference>
<gene>
    <name evidence="3" type="ORF">SGCZBJ_21435</name>
</gene>
<dbReference type="Pfam" id="PF03632">
    <property type="entry name" value="Glyco_hydro_65m"/>
    <property type="match status" value="1"/>
</dbReference>
<dbReference type="PANTHER" id="PTHR11051">
    <property type="entry name" value="GLYCOSYL HYDROLASE-RELATED"/>
    <property type="match status" value="1"/>
</dbReference>
<dbReference type="Proteomes" id="UP000234479">
    <property type="component" value="Unassembled WGS sequence"/>
</dbReference>
<reference evidence="3 4" key="1">
    <citation type="submission" date="2017-12" db="EMBL/GenBank/DDBJ databases">
        <title>The genome sequence of Caulobacter sp. 410.</title>
        <authorList>
            <person name="Gao J."/>
            <person name="Mao X."/>
            <person name="Sun J."/>
        </authorList>
    </citation>
    <scope>NUCLEOTIDE SEQUENCE [LARGE SCALE GENOMIC DNA]</scope>
    <source>
        <strain evidence="3 4">410</strain>
    </source>
</reference>
<name>A0A2N5D4P6_9CAUL</name>
<dbReference type="PANTHER" id="PTHR11051:SF8">
    <property type="entry name" value="PROTEIN-GLUCOSYLGALACTOSYLHYDROXYLYSINE GLUCOSIDASE"/>
    <property type="match status" value="1"/>
</dbReference>
<feature type="domain" description="Glycoside hydrolase family 65 N-terminal" evidence="2">
    <location>
        <begin position="15"/>
        <end position="233"/>
    </location>
</feature>
<keyword evidence="3" id="KW-0378">Hydrolase</keyword>
<organism evidence="3 4">
    <name type="scientific">Caulobacter zeae</name>
    <dbReference type="NCBI Taxonomy" id="2055137"/>
    <lineage>
        <taxon>Bacteria</taxon>
        <taxon>Pseudomonadati</taxon>
        <taxon>Pseudomonadota</taxon>
        <taxon>Alphaproteobacteria</taxon>
        <taxon>Caulobacterales</taxon>
        <taxon>Caulobacteraceae</taxon>
        <taxon>Caulobacter</taxon>
    </lineage>
</organism>
<dbReference type="GO" id="GO:0004553">
    <property type="term" value="F:hydrolase activity, hydrolyzing O-glycosyl compounds"/>
    <property type="evidence" value="ECO:0007669"/>
    <property type="project" value="TreeGrafter"/>
</dbReference>
<evidence type="ECO:0000259" key="2">
    <source>
        <dbReference type="Pfam" id="PF03636"/>
    </source>
</evidence>
<dbReference type="InterPro" id="IPR008928">
    <property type="entry name" value="6-hairpin_glycosidase_sf"/>
</dbReference>
<proteinExistence type="predicted"/>
<dbReference type="InterPro" id="IPR005195">
    <property type="entry name" value="Glyco_hydro_65_M"/>
</dbReference>
<dbReference type="EMBL" id="PJRS01000044">
    <property type="protein sequence ID" value="PLR21001.1"/>
    <property type="molecule type" value="Genomic_DNA"/>
</dbReference>
<dbReference type="InterPro" id="IPR037018">
    <property type="entry name" value="GH65_N"/>
</dbReference>
<dbReference type="InterPro" id="IPR012341">
    <property type="entry name" value="6hp_glycosidase-like_sf"/>
</dbReference>